<feature type="signal peptide" evidence="10">
    <location>
        <begin position="1"/>
        <end position="49"/>
    </location>
</feature>
<dbReference type="Gene3D" id="2.170.130.10">
    <property type="entry name" value="TonB-dependent receptor, plug domain"/>
    <property type="match status" value="1"/>
</dbReference>
<reference evidence="13 14" key="1">
    <citation type="submission" date="2019-12" db="EMBL/GenBank/DDBJ databases">
        <title>Genomic-based taxomic classification of the family Erythrobacteraceae.</title>
        <authorList>
            <person name="Xu L."/>
        </authorList>
    </citation>
    <scope>NUCLEOTIDE SEQUENCE [LARGE SCALE GENOMIC DNA]</scope>
    <source>
        <strain evidence="13 14">DSM 18604</strain>
    </source>
</reference>
<accession>A0A845A9P3</accession>
<keyword evidence="10" id="KW-0732">Signal</keyword>
<keyword evidence="7 8" id="KW-0998">Cell outer membrane</keyword>
<comment type="similarity">
    <text evidence="8 9">Belongs to the TonB-dependent receptor family.</text>
</comment>
<evidence type="ECO:0000256" key="3">
    <source>
        <dbReference type="ARBA" id="ARBA00022452"/>
    </source>
</evidence>
<dbReference type="Gene3D" id="2.40.170.20">
    <property type="entry name" value="TonB-dependent receptor, beta-barrel domain"/>
    <property type="match status" value="1"/>
</dbReference>
<evidence type="ECO:0000256" key="2">
    <source>
        <dbReference type="ARBA" id="ARBA00022448"/>
    </source>
</evidence>
<gene>
    <name evidence="13" type="ORF">GRI39_05595</name>
</gene>
<dbReference type="InterPro" id="IPR000531">
    <property type="entry name" value="Beta-barrel_TonB"/>
</dbReference>
<comment type="subcellular location">
    <subcellularLocation>
        <location evidence="1 8">Cell outer membrane</location>
        <topology evidence="1 8">Multi-pass membrane protein</topology>
    </subcellularLocation>
</comment>
<evidence type="ECO:0000256" key="8">
    <source>
        <dbReference type="PROSITE-ProRule" id="PRU01360"/>
    </source>
</evidence>
<keyword evidence="13" id="KW-0675">Receptor</keyword>
<dbReference type="Pfam" id="PF00593">
    <property type="entry name" value="TonB_dep_Rec_b-barrel"/>
    <property type="match status" value="1"/>
</dbReference>
<comment type="caution">
    <text evidence="13">The sequence shown here is derived from an EMBL/GenBank/DDBJ whole genome shotgun (WGS) entry which is preliminary data.</text>
</comment>
<evidence type="ECO:0000256" key="5">
    <source>
        <dbReference type="ARBA" id="ARBA00023077"/>
    </source>
</evidence>
<evidence type="ECO:0000256" key="4">
    <source>
        <dbReference type="ARBA" id="ARBA00022692"/>
    </source>
</evidence>
<dbReference type="InterPro" id="IPR012910">
    <property type="entry name" value="Plug_dom"/>
</dbReference>
<dbReference type="PROSITE" id="PS52016">
    <property type="entry name" value="TONB_DEPENDENT_REC_3"/>
    <property type="match status" value="1"/>
</dbReference>
<feature type="chain" id="PRO_5032573791" evidence="10">
    <location>
        <begin position="50"/>
        <end position="1031"/>
    </location>
</feature>
<evidence type="ECO:0000313" key="14">
    <source>
        <dbReference type="Proteomes" id="UP000460561"/>
    </source>
</evidence>
<dbReference type="PANTHER" id="PTHR47234:SF2">
    <property type="entry name" value="TONB-DEPENDENT RECEPTOR"/>
    <property type="match status" value="1"/>
</dbReference>
<evidence type="ECO:0000259" key="11">
    <source>
        <dbReference type="Pfam" id="PF00593"/>
    </source>
</evidence>
<dbReference type="PANTHER" id="PTHR47234">
    <property type="match status" value="1"/>
</dbReference>
<keyword evidence="5 9" id="KW-0798">TonB box</keyword>
<dbReference type="InterPro" id="IPR037066">
    <property type="entry name" value="Plug_dom_sf"/>
</dbReference>
<feature type="domain" description="TonB-dependent receptor plug" evidence="12">
    <location>
        <begin position="78"/>
        <end position="189"/>
    </location>
</feature>
<protein>
    <submittedName>
        <fullName evidence="13">TonB-dependent receptor</fullName>
    </submittedName>
</protein>
<dbReference type="AlphaFoldDB" id="A0A845A9P3"/>
<keyword evidence="4 8" id="KW-0812">Transmembrane</keyword>
<evidence type="ECO:0000256" key="1">
    <source>
        <dbReference type="ARBA" id="ARBA00004571"/>
    </source>
</evidence>
<evidence type="ECO:0000259" key="12">
    <source>
        <dbReference type="Pfam" id="PF07715"/>
    </source>
</evidence>
<keyword evidence="6 8" id="KW-0472">Membrane</keyword>
<evidence type="ECO:0000256" key="9">
    <source>
        <dbReference type="RuleBase" id="RU003357"/>
    </source>
</evidence>
<dbReference type="InterPro" id="IPR039426">
    <property type="entry name" value="TonB-dep_rcpt-like"/>
</dbReference>
<keyword evidence="14" id="KW-1185">Reference proteome</keyword>
<evidence type="ECO:0000256" key="6">
    <source>
        <dbReference type="ARBA" id="ARBA00023136"/>
    </source>
</evidence>
<dbReference type="SUPFAM" id="SSF56935">
    <property type="entry name" value="Porins"/>
    <property type="match status" value="1"/>
</dbReference>
<evidence type="ECO:0000256" key="7">
    <source>
        <dbReference type="ARBA" id="ARBA00023237"/>
    </source>
</evidence>
<feature type="domain" description="TonB-dependent receptor-like beta-barrel" evidence="11">
    <location>
        <begin position="439"/>
        <end position="990"/>
    </location>
</feature>
<dbReference type="Pfam" id="PF07715">
    <property type="entry name" value="Plug"/>
    <property type="match status" value="1"/>
</dbReference>
<dbReference type="EMBL" id="WTYQ01000002">
    <property type="protein sequence ID" value="MXP25515.1"/>
    <property type="molecule type" value="Genomic_DNA"/>
</dbReference>
<keyword evidence="2 8" id="KW-0813">Transport</keyword>
<organism evidence="13 14">
    <name type="scientific">Altericroceibacterium indicum</name>
    <dbReference type="NCBI Taxonomy" id="374177"/>
    <lineage>
        <taxon>Bacteria</taxon>
        <taxon>Pseudomonadati</taxon>
        <taxon>Pseudomonadota</taxon>
        <taxon>Alphaproteobacteria</taxon>
        <taxon>Sphingomonadales</taxon>
        <taxon>Erythrobacteraceae</taxon>
        <taxon>Altericroceibacterium</taxon>
    </lineage>
</organism>
<sequence>MASVHRMGELCLFEYTQQWGFMMIRQIQKKALLATTVLMGMGMSVHAQAQSVPAADSNDDDLSGAIVVTGSRIRSANEESVSPVVQVSSQEFASRGVTRAEDMINQLPQVFAAQGSSNSNEATGTAQVDLRGLGPTRTLVLVNGRRLSYGSPKSIPSDINQIPTALIENVEVLTGGASAVYGSDAIAGVVNFKLKQDFEGIKIDVNLAGYQHNNSSDSLRDLLDESGYAKPKDSVWNGFTQEYSVVVGTNTSDGRGNVTAYGSYRKINPILQKDYDYSSCALATSGPNGENYACGGSGYNFPANFTNTSQLSGVPTQFRADNGEFVEGRKTFNYAPYNYYQRPDQRYTLGAIGHYELTSGIVPYFEVGYMDDTSTAQIAPGVISGGINGSSGGINCDNAFLSDQQAQFLCGAAGLSTGSIYDANGAYVGPEAVADGVLISRRNVEGGNRQDNIHHATFRMVGGVRGDINDAFSYDVSATYSKVNYDSRFYGNSNTNRFAEALNAVVDQRAGSDTFGQIVCAINADGISGNDNPNCAPLDLISGNRASQEAVDYISEVQTITGSTALTDIVASVSGDLGQYGMTLPWAGNGIGIAFGVEYRKNTLDYNPDQAYQNSAEPEYPVSGSTTAKEIFGEINMPIVEDQPFFKLLSVEGAYRYSDYDSGFQTHTYKAGLNWAPTNALRFRGSYQRAVRAPNVIELFASQSKFEVELTELANGSFDPCSGETPFATFEQCANTGVTAAQYGNIVDNPSGQFNALIGGNPDLKPEKADTWALGAVFTPAFVPGFTMSVDYFNITVADLIGSVNPNLSLNNCLYDADEYSCSLIKRGQGGTLYLTNDGYFERINLNTGSLKTSGFDLNANYRLRTDTMGSINFNLVGTYLSSYKTKPLPTSPEADVYECSGLYGGLCGRPRPEWRHKFVTSWNTPWSLDLNLTWRFVSAVKVAQTSSQPALEGSYAELNRKLNSRSYFDLSLGYDVLDNVRLTFGVNNILDKNPPLTTTSAIEDGGNGNTYPQFYDATGRYIFSGLSVKF</sequence>
<evidence type="ECO:0000313" key="13">
    <source>
        <dbReference type="EMBL" id="MXP25515.1"/>
    </source>
</evidence>
<keyword evidence="3 8" id="KW-1134">Transmembrane beta strand</keyword>
<dbReference type="Proteomes" id="UP000460561">
    <property type="component" value="Unassembled WGS sequence"/>
</dbReference>
<proteinExistence type="inferred from homology"/>
<evidence type="ECO:0000256" key="10">
    <source>
        <dbReference type="SAM" id="SignalP"/>
    </source>
</evidence>
<dbReference type="GO" id="GO:0009279">
    <property type="term" value="C:cell outer membrane"/>
    <property type="evidence" value="ECO:0007669"/>
    <property type="project" value="UniProtKB-SubCell"/>
</dbReference>
<name>A0A845A9P3_9SPHN</name>
<dbReference type="InterPro" id="IPR036942">
    <property type="entry name" value="Beta-barrel_TonB_sf"/>
</dbReference>